<dbReference type="InterPro" id="IPR036322">
    <property type="entry name" value="WD40_repeat_dom_sf"/>
</dbReference>
<dbReference type="RefSeq" id="XP_006814387.1">
    <property type="nucleotide sequence ID" value="XM_006814324.1"/>
</dbReference>
<evidence type="ECO:0000256" key="2">
    <source>
        <dbReference type="ARBA" id="ARBA00022737"/>
    </source>
</evidence>
<dbReference type="PANTHER" id="PTHR15574:SF40">
    <property type="entry name" value="WD AND TETRATRICOPEPTIDE REPEATS PROTEIN 1"/>
    <property type="match status" value="1"/>
</dbReference>
<accession>A0ABM0M2Z6</accession>
<evidence type="ECO:0000256" key="1">
    <source>
        <dbReference type="ARBA" id="ARBA00022574"/>
    </source>
</evidence>
<sequence length="331" mass="37630">MDDNFLLRLKKREIESRHCCRFQRSLHVNKYILPRLNLETELEGHNGCVNCLEWNQKGDLLASGSDDLNAIIWEPMKHRQLCTIRTGHHGNIFSVKFLPDTNDRIIATGAADCKVRVHDVNVRETTQAFSCHAGRVKRLAVAPHMPYMFWSAAEDGTIRQFDLRSPHTCNDHCGNVLINLNTYIGNQAEAKCLSVNPLRPELLAVGANDPYVRLYDTRMLSPHSVRFSSEERLGASWHTPAPDPDPDGKLPKGCVQYYVAGHLPIKQNDYHQRFRTLVSTFVTFGPDGTELLVNLGGEQIYLFDVTKRKECKKYRLDDYKLPSLSTNGVVK</sequence>
<dbReference type="InterPro" id="IPR015943">
    <property type="entry name" value="WD40/YVTN_repeat-like_dom_sf"/>
</dbReference>
<dbReference type="InterPro" id="IPR001680">
    <property type="entry name" value="WD40_rpt"/>
</dbReference>
<reference evidence="5" key="1">
    <citation type="submission" date="2025-08" db="UniProtKB">
        <authorList>
            <consortium name="RefSeq"/>
        </authorList>
    </citation>
    <scope>IDENTIFICATION</scope>
    <source>
        <tissue evidence="5">Testes</tissue>
    </source>
</reference>
<name>A0ABM0M2Z6_SACKO</name>
<organism evidence="4 5">
    <name type="scientific">Saccoglossus kowalevskii</name>
    <name type="common">Acorn worm</name>
    <dbReference type="NCBI Taxonomy" id="10224"/>
    <lineage>
        <taxon>Eukaryota</taxon>
        <taxon>Metazoa</taxon>
        <taxon>Hemichordata</taxon>
        <taxon>Enteropneusta</taxon>
        <taxon>Harrimaniidae</taxon>
        <taxon>Saccoglossus</taxon>
    </lineage>
</organism>
<feature type="repeat" description="WD" evidence="3">
    <location>
        <begin position="85"/>
        <end position="128"/>
    </location>
</feature>
<proteinExistence type="predicted"/>
<dbReference type="SMART" id="SM00320">
    <property type="entry name" value="WD40"/>
    <property type="match status" value="4"/>
</dbReference>
<dbReference type="PROSITE" id="PS50082">
    <property type="entry name" value="WD_REPEATS_2"/>
    <property type="match status" value="2"/>
</dbReference>
<keyword evidence="2" id="KW-0677">Repeat</keyword>
<feature type="non-terminal residue" evidence="5">
    <location>
        <position position="331"/>
    </location>
</feature>
<dbReference type="PROSITE" id="PS50294">
    <property type="entry name" value="WD_REPEATS_REGION"/>
    <property type="match status" value="1"/>
</dbReference>
<dbReference type="Pfam" id="PF00400">
    <property type="entry name" value="WD40"/>
    <property type="match status" value="3"/>
</dbReference>
<evidence type="ECO:0000256" key="3">
    <source>
        <dbReference type="PROSITE-ProRule" id="PRU00221"/>
    </source>
</evidence>
<keyword evidence="1 3" id="KW-0853">WD repeat</keyword>
<dbReference type="SUPFAM" id="SSF50978">
    <property type="entry name" value="WD40 repeat-like"/>
    <property type="match status" value="1"/>
</dbReference>
<protein>
    <submittedName>
        <fullName evidence="5">WD and tetratricopeptide repeats protein 1-like</fullName>
    </submittedName>
</protein>
<dbReference type="Proteomes" id="UP000694865">
    <property type="component" value="Unplaced"/>
</dbReference>
<dbReference type="PANTHER" id="PTHR15574">
    <property type="entry name" value="WD REPEAT DOMAIN-CONTAINING FAMILY"/>
    <property type="match status" value="1"/>
</dbReference>
<gene>
    <name evidence="5" type="primary">LOC102807252</name>
</gene>
<dbReference type="InterPro" id="IPR045151">
    <property type="entry name" value="DCAF8"/>
</dbReference>
<feature type="repeat" description="WD" evidence="3">
    <location>
        <begin position="42"/>
        <end position="74"/>
    </location>
</feature>
<evidence type="ECO:0000313" key="5">
    <source>
        <dbReference type="RefSeq" id="XP_006814387.1"/>
    </source>
</evidence>
<evidence type="ECO:0000313" key="4">
    <source>
        <dbReference type="Proteomes" id="UP000694865"/>
    </source>
</evidence>
<dbReference type="Gene3D" id="2.130.10.10">
    <property type="entry name" value="YVTN repeat-like/Quinoprotein amine dehydrogenase"/>
    <property type="match status" value="1"/>
</dbReference>
<dbReference type="GeneID" id="102807252"/>
<keyword evidence="4" id="KW-1185">Reference proteome</keyword>